<keyword evidence="2" id="KW-0238">DNA-binding</keyword>
<dbReference type="PANTHER" id="PTHR43280">
    <property type="entry name" value="ARAC-FAMILY TRANSCRIPTIONAL REGULATOR"/>
    <property type="match status" value="1"/>
</dbReference>
<comment type="caution">
    <text evidence="5">The sequence shown here is derived from an EMBL/GenBank/DDBJ whole genome shotgun (WGS) entry which is preliminary data.</text>
</comment>
<accession>A0A846QNE0</accession>
<evidence type="ECO:0000313" key="5">
    <source>
        <dbReference type="EMBL" id="NJB69611.1"/>
    </source>
</evidence>
<dbReference type="PROSITE" id="PS00041">
    <property type="entry name" value="HTH_ARAC_FAMILY_1"/>
    <property type="match status" value="1"/>
</dbReference>
<name>A0A846QNE0_9FLAO</name>
<dbReference type="Proteomes" id="UP000590442">
    <property type="component" value="Unassembled WGS sequence"/>
</dbReference>
<keyword evidence="3" id="KW-0804">Transcription</keyword>
<reference evidence="5 6" key="1">
    <citation type="submission" date="2020-03" db="EMBL/GenBank/DDBJ databases">
        <title>Genomic Encyclopedia of Type Strains, Phase IV (KMG-IV): sequencing the most valuable type-strain genomes for metagenomic binning, comparative biology and taxonomic classification.</title>
        <authorList>
            <person name="Goeker M."/>
        </authorList>
    </citation>
    <scope>NUCLEOTIDE SEQUENCE [LARGE SCALE GENOMIC DNA]</scope>
    <source>
        <strain evidence="5 6">DSM 29762</strain>
    </source>
</reference>
<dbReference type="Gene3D" id="1.10.10.60">
    <property type="entry name" value="Homeodomain-like"/>
    <property type="match status" value="1"/>
</dbReference>
<dbReference type="EMBL" id="JAATJJ010000001">
    <property type="protein sequence ID" value="NJB69611.1"/>
    <property type="molecule type" value="Genomic_DNA"/>
</dbReference>
<evidence type="ECO:0000256" key="2">
    <source>
        <dbReference type="ARBA" id="ARBA00023125"/>
    </source>
</evidence>
<proteinExistence type="predicted"/>
<keyword evidence="1" id="KW-0805">Transcription regulation</keyword>
<evidence type="ECO:0000256" key="1">
    <source>
        <dbReference type="ARBA" id="ARBA00023015"/>
    </source>
</evidence>
<dbReference type="PANTHER" id="PTHR43280:SF2">
    <property type="entry name" value="HTH-TYPE TRANSCRIPTIONAL REGULATOR EXSA"/>
    <property type="match status" value="1"/>
</dbReference>
<dbReference type="SMART" id="SM00342">
    <property type="entry name" value="HTH_ARAC"/>
    <property type="match status" value="1"/>
</dbReference>
<keyword evidence="6" id="KW-1185">Reference proteome</keyword>
<evidence type="ECO:0000259" key="4">
    <source>
        <dbReference type="PROSITE" id="PS01124"/>
    </source>
</evidence>
<evidence type="ECO:0000256" key="3">
    <source>
        <dbReference type="ARBA" id="ARBA00023163"/>
    </source>
</evidence>
<feature type="domain" description="HTH araC/xylS-type" evidence="4">
    <location>
        <begin position="51"/>
        <end position="152"/>
    </location>
</feature>
<sequence>MLDTLLHMDLFFCASDIDRISSQLKEIDNICDKFIELESFILAHVQLDQVDSRLPYAINTLKSKQAVSIDQLSESLCITNRSLQKIFKKYVGMSPIHFKKIVRFNRAANLLLSSSADSLTNITYECGYYDQAHFIKDFRKFGGISPSEFLKLKANSSDFYNYNLTDLDNLAL</sequence>
<evidence type="ECO:0000313" key="6">
    <source>
        <dbReference type="Proteomes" id="UP000590442"/>
    </source>
</evidence>
<dbReference type="SUPFAM" id="SSF46689">
    <property type="entry name" value="Homeodomain-like"/>
    <property type="match status" value="1"/>
</dbReference>
<dbReference type="InterPro" id="IPR018062">
    <property type="entry name" value="HTH_AraC-typ_CS"/>
</dbReference>
<dbReference type="GO" id="GO:0003700">
    <property type="term" value="F:DNA-binding transcription factor activity"/>
    <property type="evidence" value="ECO:0007669"/>
    <property type="project" value="InterPro"/>
</dbReference>
<organism evidence="5 6">
    <name type="scientific">Saonia flava</name>
    <dbReference type="NCBI Taxonomy" id="523696"/>
    <lineage>
        <taxon>Bacteria</taxon>
        <taxon>Pseudomonadati</taxon>
        <taxon>Bacteroidota</taxon>
        <taxon>Flavobacteriia</taxon>
        <taxon>Flavobacteriales</taxon>
        <taxon>Flavobacteriaceae</taxon>
        <taxon>Saonia</taxon>
    </lineage>
</organism>
<dbReference type="InterPro" id="IPR009057">
    <property type="entry name" value="Homeodomain-like_sf"/>
</dbReference>
<dbReference type="Pfam" id="PF12833">
    <property type="entry name" value="HTH_18"/>
    <property type="match status" value="1"/>
</dbReference>
<dbReference type="InterPro" id="IPR018060">
    <property type="entry name" value="HTH_AraC"/>
</dbReference>
<dbReference type="GO" id="GO:0043565">
    <property type="term" value="F:sequence-specific DNA binding"/>
    <property type="evidence" value="ECO:0007669"/>
    <property type="project" value="InterPro"/>
</dbReference>
<dbReference type="AlphaFoldDB" id="A0A846QNE0"/>
<gene>
    <name evidence="5" type="ORF">GGR42_000073</name>
</gene>
<protein>
    <submittedName>
        <fullName evidence="5">Transcriptional regulator GlxA family with amidase domain</fullName>
    </submittedName>
</protein>
<dbReference type="PROSITE" id="PS01124">
    <property type="entry name" value="HTH_ARAC_FAMILY_2"/>
    <property type="match status" value="1"/>
</dbReference>